<name>A0A143PRK0_LUTPR</name>
<dbReference type="Pfam" id="PF01695">
    <property type="entry name" value="IstB_IS21"/>
    <property type="match status" value="1"/>
</dbReference>
<evidence type="ECO:0000313" key="3">
    <source>
        <dbReference type="EMBL" id="AMY11225.1"/>
    </source>
</evidence>
<dbReference type="Gene3D" id="3.40.50.300">
    <property type="entry name" value="P-loop containing nucleotide triphosphate hydrolases"/>
    <property type="match status" value="1"/>
</dbReference>
<evidence type="ECO:0000313" key="4">
    <source>
        <dbReference type="Proteomes" id="UP000076079"/>
    </source>
</evidence>
<dbReference type="CDD" id="cd00009">
    <property type="entry name" value="AAA"/>
    <property type="match status" value="1"/>
</dbReference>
<dbReference type="PANTHER" id="PTHR30050">
    <property type="entry name" value="CHROMOSOMAL REPLICATION INITIATOR PROTEIN DNAA"/>
    <property type="match status" value="1"/>
</dbReference>
<dbReference type="SUPFAM" id="SSF52540">
    <property type="entry name" value="P-loop containing nucleoside triphosphate hydrolases"/>
    <property type="match status" value="1"/>
</dbReference>
<gene>
    <name evidence="3" type="primary">dnaI</name>
    <name evidence="3" type="ORF">LuPra_04472</name>
</gene>
<dbReference type="RefSeq" id="WP_157899539.1">
    <property type="nucleotide sequence ID" value="NZ_CP015136.1"/>
</dbReference>
<dbReference type="AlphaFoldDB" id="A0A143PRK0"/>
<dbReference type="SMART" id="SM00382">
    <property type="entry name" value="AAA"/>
    <property type="match status" value="1"/>
</dbReference>
<sequence>MVCALCNGTGWKTVEHDGERRVTRCDCWRQASATRRRADSRIPRRYQHCDFSGFLTYGNESLERALASARSLVQRYPVSDRGLFLLGPPGVGKTHLAVAILRALLQEKGARGIFYDTRDLLRVIRSTYDPLVRETERDVLRPVMTADVLVLDDLGAEKASEWVDETLNLIVNTRYSEKRLTLFTSNYVDDPEGVTPDSLLFRIGFRMRSRLHEMCEFLDLDGGDYRELPANGGEQDLIALWRKRKKQGGAPSLPAKASAPMRARLREGERPAGAAAPELKWPGGRAGTRR</sequence>
<accession>A0A143PRK0</accession>
<dbReference type="PANTHER" id="PTHR30050:SF4">
    <property type="entry name" value="ATP-BINDING PROTEIN RV3427C IN INSERTION SEQUENCE-RELATED"/>
    <property type="match status" value="1"/>
</dbReference>
<evidence type="ECO:0000259" key="2">
    <source>
        <dbReference type="SMART" id="SM00382"/>
    </source>
</evidence>
<evidence type="ECO:0000256" key="1">
    <source>
        <dbReference type="SAM" id="MobiDB-lite"/>
    </source>
</evidence>
<dbReference type="GO" id="GO:0005524">
    <property type="term" value="F:ATP binding"/>
    <property type="evidence" value="ECO:0007669"/>
    <property type="project" value="InterPro"/>
</dbReference>
<dbReference type="OrthoDB" id="9776217at2"/>
<keyword evidence="4" id="KW-1185">Reference proteome</keyword>
<reference evidence="3 4" key="1">
    <citation type="journal article" date="2016" name="Genome Announc.">
        <title>First Complete Genome Sequence of a Subdivision 6 Acidobacterium Strain.</title>
        <authorList>
            <person name="Huang S."/>
            <person name="Vieira S."/>
            <person name="Bunk B."/>
            <person name="Riedel T."/>
            <person name="Sproer C."/>
            <person name="Overmann J."/>
        </authorList>
    </citation>
    <scope>NUCLEOTIDE SEQUENCE [LARGE SCALE GENOMIC DNA]</scope>
    <source>
        <strain evidence="4">DSM 100886 HEG_-6_39</strain>
    </source>
</reference>
<feature type="region of interest" description="Disordered" evidence="1">
    <location>
        <begin position="246"/>
        <end position="290"/>
    </location>
</feature>
<proteinExistence type="predicted"/>
<reference evidence="4" key="2">
    <citation type="submission" date="2016-04" db="EMBL/GenBank/DDBJ databases">
        <title>First Complete Genome Sequence of a Subdivision 6 Acidobacterium.</title>
        <authorList>
            <person name="Huang S."/>
            <person name="Vieira S."/>
            <person name="Bunk B."/>
            <person name="Riedel T."/>
            <person name="Sproeer C."/>
            <person name="Overmann J."/>
        </authorList>
    </citation>
    <scope>NUCLEOTIDE SEQUENCE [LARGE SCALE GENOMIC DNA]</scope>
    <source>
        <strain evidence="4">DSM 100886 HEG_-6_39</strain>
    </source>
</reference>
<feature type="domain" description="AAA+ ATPase" evidence="2">
    <location>
        <begin position="79"/>
        <end position="215"/>
    </location>
</feature>
<dbReference type="InterPro" id="IPR003593">
    <property type="entry name" value="AAA+_ATPase"/>
</dbReference>
<dbReference type="Proteomes" id="UP000076079">
    <property type="component" value="Chromosome"/>
</dbReference>
<dbReference type="EMBL" id="CP015136">
    <property type="protein sequence ID" value="AMY11225.1"/>
    <property type="molecule type" value="Genomic_DNA"/>
</dbReference>
<dbReference type="GO" id="GO:0006260">
    <property type="term" value="P:DNA replication"/>
    <property type="evidence" value="ECO:0007669"/>
    <property type="project" value="TreeGrafter"/>
</dbReference>
<dbReference type="InterPro" id="IPR027417">
    <property type="entry name" value="P-loop_NTPase"/>
</dbReference>
<organism evidence="3 4">
    <name type="scientific">Luteitalea pratensis</name>
    <dbReference type="NCBI Taxonomy" id="1855912"/>
    <lineage>
        <taxon>Bacteria</taxon>
        <taxon>Pseudomonadati</taxon>
        <taxon>Acidobacteriota</taxon>
        <taxon>Vicinamibacteria</taxon>
        <taxon>Vicinamibacterales</taxon>
        <taxon>Vicinamibacteraceae</taxon>
        <taxon>Luteitalea</taxon>
    </lineage>
</organism>
<dbReference type="KEGG" id="abac:LuPra_04472"/>
<protein>
    <submittedName>
        <fullName evidence="3">Primosomal protein DnaI</fullName>
    </submittedName>
</protein>
<dbReference type="InterPro" id="IPR002611">
    <property type="entry name" value="IstB_ATP-bd"/>
</dbReference>
<dbReference type="STRING" id="1855912.LuPra_04472"/>